<name>A0A4Z0F6J4_9GAMM</name>
<evidence type="ECO:0000313" key="3">
    <source>
        <dbReference type="Proteomes" id="UP000297890"/>
    </source>
</evidence>
<dbReference type="InterPro" id="IPR011740">
    <property type="entry name" value="DUF2460"/>
</dbReference>
<dbReference type="EMBL" id="SRIO01000019">
    <property type="protein sequence ID" value="TFZ81584.1"/>
    <property type="molecule type" value="Genomic_DNA"/>
</dbReference>
<protein>
    <submittedName>
        <fullName evidence="2">TIGR02217 family protein</fullName>
    </submittedName>
</protein>
<dbReference type="Proteomes" id="UP000297890">
    <property type="component" value="Unassembled WGS sequence"/>
</dbReference>
<reference evidence="2 3" key="1">
    <citation type="journal article" date="2019" name="ISME J.">
        <title>Candidatus Macondimonas diazotrophica, a novel gammaproteobacterial genus dominating crude-oil-contaminated coastal sediments.</title>
        <authorList>
            <person name="Karthikeyan S."/>
            <person name="Konstantinidis K."/>
        </authorList>
    </citation>
    <scope>NUCLEOTIDE SEQUENCE [LARGE SCALE GENOMIC DNA]</scope>
    <source>
        <strain evidence="2 3">KTK01</strain>
    </source>
</reference>
<dbReference type="AlphaFoldDB" id="A0A4Z0F6J4"/>
<feature type="domain" description="DUF2460" evidence="1">
    <location>
        <begin position="4"/>
        <end position="201"/>
    </location>
</feature>
<proteinExistence type="predicted"/>
<evidence type="ECO:0000259" key="1">
    <source>
        <dbReference type="Pfam" id="PF09343"/>
    </source>
</evidence>
<sequence length="209" mass="23718">MSFHNVRLPTQISYGSLGGPGFKTSVITAGSGKEQRNQEWARSRAEYDLKYGIQTEEEMHAVIKFFYARRARAYSFRFKDWGDYKVVEQNIGILSDGGEEEFQLFKRYEDDASTYDRVLSKIVDGTVLGVKKNGVELDPEDWSLDYDTGIFTFTGSGTGGDVISIDYFEFDVPVRFDIDSLPVSWDNFNQNSISSIPVIEVHPDEEVVT</sequence>
<accession>A0A4Z0F6J4</accession>
<dbReference type="Pfam" id="PF09343">
    <property type="entry name" value="DUF2460"/>
    <property type="match status" value="1"/>
</dbReference>
<dbReference type="NCBIfam" id="TIGR02217">
    <property type="entry name" value="chp_TIGR02217"/>
    <property type="match status" value="1"/>
</dbReference>
<dbReference type="RefSeq" id="WP_135282628.1">
    <property type="nucleotide sequence ID" value="NZ_SRIO01000019.1"/>
</dbReference>
<keyword evidence="3" id="KW-1185">Reference proteome</keyword>
<evidence type="ECO:0000313" key="2">
    <source>
        <dbReference type="EMBL" id="TFZ81584.1"/>
    </source>
</evidence>
<dbReference type="OrthoDB" id="1685145at2"/>
<gene>
    <name evidence="2" type="ORF">E4680_11825</name>
</gene>
<comment type="caution">
    <text evidence="2">The sequence shown here is derived from an EMBL/GenBank/DDBJ whole genome shotgun (WGS) entry which is preliminary data.</text>
</comment>
<organism evidence="2 3">
    <name type="scientific">Candidatus Macondimonas diazotrophica</name>
    <dbReference type="NCBI Taxonomy" id="2305248"/>
    <lineage>
        <taxon>Bacteria</taxon>
        <taxon>Pseudomonadati</taxon>
        <taxon>Pseudomonadota</taxon>
        <taxon>Gammaproteobacteria</taxon>
        <taxon>Chromatiales</taxon>
        <taxon>Ectothiorhodospiraceae</taxon>
        <taxon>Candidatus Macondimonas</taxon>
    </lineage>
</organism>